<comment type="caution">
    <text evidence="6">The sequence shown here is derived from an EMBL/GenBank/DDBJ whole genome shotgun (WGS) entry which is preliminary data.</text>
</comment>
<dbReference type="EMBL" id="BSEO01000014">
    <property type="protein sequence ID" value="GLJ80612.1"/>
    <property type="molecule type" value="Genomic_DNA"/>
</dbReference>
<dbReference type="InterPro" id="IPR044878">
    <property type="entry name" value="UbiA_sf"/>
</dbReference>
<dbReference type="Proteomes" id="UP001142317">
    <property type="component" value="Unassembled WGS sequence"/>
</dbReference>
<name>A0A9W6M4B1_9MICO</name>
<proteinExistence type="predicted"/>
<evidence type="ECO:0000256" key="4">
    <source>
        <dbReference type="ARBA" id="ARBA00023136"/>
    </source>
</evidence>
<feature type="transmembrane region" description="Helical" evidence="5">
    <location>
        <begin position="39"/>
        <end position="58"/>
    </location>
</feature>
<dbReference type="RefSeq" id="WP_210006828.1">
    <property type="nucleotide sequence ID" value="NZ_BSEO01000014.1"/>
</dbReference>
<feature type="transmembrane region" description="Helical" evidence="5">
    <location>
        <begin position="103"/>
        <end position="120"/>
    </location>
</feature>
<keyword evidence="3 5" id="KW-1133">Transmembrane helix</keyword>
<feature type="transmembrane region" description="Helical" evidence="5">
    <location>
        <begin position="153"/>
        <end position="172"/>
    </location>
</feature>
<feature type="transmembrane region" description="Helical" evidence="5">
    <location>
        <begin position="127"/>
        <end position="147"/>
    </location>
</feature>
<dbReference type="GO" id="GO:0016020">
    <property type="term" value="C:membrane"/>
    <property type="evidence" value="ECO:0007669"/>
    <property type="project" value="UniProtKB-SubCell"/>
</dbReference>
<evidence type="ECO:0000256" key="2">
    <source>
        <dbReference type="ARBA" id="ARBA00022692"/>
    </source>
</evidence>
<keyword evidence="7" id="KW-1185">Reference proteome</keyword>
<dbReference type="AlphaFoldDB" id="A0A9W6M4B1"/>
<sequence>MRTVRALWGASHPGPALVVTTLSLALGLAAGLEPWRVVVLVAAVLFGQLSIGISNDAIDRERDRAVGRRDKPLVRDEVSNRTAWTAAIGSVVVALALSVPLGWGMLLAHIVTIGAGWAYNVGLKGTAVSIVPFIVSFGLFPSLATLAAPEPELAAPFAALAGAALGSAVHLTNVLPDLDDDRATGIRGLPHRLGATASVLVAVAGVVVAALAVVLGGGGDGLLPWLFFAAVVALAIAVVVRMRLRGPDRTGFRLVMAAALLLAVQLVVTAGALAA</sequence>
<dbReference type="Gene3D" id="1.10.357.140">
    <property type="entry name" value="UbiA prenyltransferase"/>
    <property type="match status" value="1"/>
</dbReference>
<evidence type="ECO:0000313" key="6">
    <source>
        <dbReference type="EMBL" id="GLJ80612.1"/>
    </source>
</evidence>
<accession>A0A9W6M4B1</accession>
<feature type="transmembrane region" description="Helical" evidence="5">
    <location>
        <begin position="78"/>
        <end position="97"/>
    </location>
</feature>
<dbReference type="Gene3D" id="1.20.120.1780">
    <property type="entry name" value="UbiA prenyltransferase"/>
    <property type="match status" value="1"/>
</dbReference>
<organism evidence="6 7">
    <name type="scientific">Microbacterium imperiale</name>
    <dbReference type="NCBI Taxonomy" id="33884"/>
    <lineage>
        <taxon>Bacteria</taxon>
        <taxon>Bacillati</taxon>
        <taxon>Actinomycetota</taxon>
        <taxon>Actinomycetes</taxon>
        <taxon>Micrococcales</taxon>
        <taxon>Microbacteriaceae</taxon>
        <taxon>Microbacterium</taxon>
    </lineage>
</organism>
<reference evidence="6" key="1">
    <citation type="journal article" date="2014" name="Int. J. Syst. Evol. Microbiol.">
        <title>Complete genome sequence of Corynebacterium casei LMG S-19264T (=DSM 44701T), isolated from a smear-ripened cheese.</title>
        <authorList>
            <consortium name="US DOE Joint Genome Institute (JGI-PGF)"/>
            <person name="Walter F."/>
            <person name="Albersmeier A."/>
            <person name="Kalinowski J."/>
            <person name="Ruckert C."/>
        </authorList>
    </citation>
    <scope>NUCLEOTIDE SEQUENCE</scope>
    <source>
        <strain evidence="6">VKM Ac-1447</strain>
    </source>
</reference>
<reference evidence="6" key="2">
    <citation type="submission" date="2023-01" db="EMBL/GenBank/DDBJ databases">
        <authorList>
            <person name="Sun Q."/>
            <person name="Evtushenko L."/>
        </authorList>
    </citation>
    <scope>NUCLEOTIDE SEQUENCE</scope>
    <source>
        <strain evidence="6">VKM Ac-1447</strain>
    </source>
</reference>
<evidence type="ECO:0000256" key="3">
    <source>
        <dbReference type="ARBA" id="ARBA00022989"/>
    </source>
</evidence>
<dbReference type="GO" id="GO:0016765">
    <property type="term" value="F:transferase activity, transferring alkyl or aryl (other than methyl) groups"/>
    <property type="evidence" value="ECO:0007669"/>
    <property type="project" value="InterPro"/>
</dbReference>
<feature type="transmembrane region" description="Helical" evidence="5">
    <location>
        <begin position="222"/>
        <end position="240"/>
    </location>
</feature>
<feature type="transmembrane region" description="Helical" evidence="5">
    <location>
        <begin position="193"/>
        <end position="216"/>
    </location>
</feature>
<evidence type="ECO:0000313" key="7">
    <source>
        <dbReference type="Proteomes" id="UP001142317"/>
    </source>
</evidence>
<dbReference type="InterPro" id="IPR000537">
    <property type="entry name" value="UbiA_prenyltransferase"/>
</dbReference>
<protein>
    <recommendedName>
        <fullName evidence="8">1,4-dihydroxy-2-naphthoate prenyltransferase</fullName>
    </recommendedName>
</protein>
<dbReference type="CDD" id="cd13956">
    <property type="entry name" value="PT_UbiA"/>
    <property type="match status" value="1"/>
</dbReference>
<feature type="transmembrane region" description="Helical" evidence="5">
    <location>
        <begin position="252"/>
        <end position="274"/>
    </location>
</feature>
<keyword evidence="2 5" id="KW-0812">Transmembrane</keyword>
<dbReference type="Pfam" id="PF01040">
    <property type="entry name" value="UbiA"/>
    <property type="match status" value="1"/>
</dbReference>
<evidence type="ECO:0008006" key="8">
    <source>
        <dbReference type="Google" id="ProtNLM"/>
    </source>
</evidence>
<comment type="subcellular location">
    <subcellularLocation>
        <location evidence="1">Membrane</location>
        <topology evidence="1">Multi-pass membrane protein</topology>
    </subcellularLocation>
</comment>
<evidence type="ECO:0000256" key="5">
    <source>
        <dbReference type="SAM" id="Phobius"/>
    </source>
</evidence>
<gene>
    <name evidence="6" type="ORF">GCM10017586_22950</name>
</gene>
<evidence type="ECO:0000256" key="1">
    <source>
        <dbReference type="ARBA" id="ARBA00004141"/>
    </source>
</evidence>
<keyword evidence="4 5" id="KW-0472">Membrane</keyword>